<gene>
    <name evidence="1" type="ORF">EST38_g7068</name>
</gene>
<name>A0A4V1Q3J2_9AGAR</name>
<dbReference type="OrthoDB" id="3267648at2759"/>
<reference evidence="1 2" key="1">
    <citation type="submission" date="2019-01" db="EMBL/GenBank/DDBJ databases">
        <title>Draft genome sequence of Psathyrella aberdarensis IHI B618.</title>
        <authorList>
            <person name="Buettner E."/>
            <person name="Kellner H."/>
        </authorList>
    </citation>
    <scope>NUCLEOTIDE SEQUENCE [LARGE SCALE GENOMIC DNA]</scope>
    <source>
        <strain evidence="1 2">IHI B618</strain>
    </source>
</reference>
<dbReference type="AlphaFoldDB" id="A0A4V1Q3J2"/>
<accession>A0A4V1Q3J2</accession>
<evidence type="ECO:0000313" key="1">
    <source>
        <dbReference type="EMBL" id="RXW18778.1"/>
    </source>
</evidence>
<organism evidence="1 2">
    <name type="scientific">Candolleomyces aberdarensis</name>
    <dbReference type="NCBI Taxonomy" id="2316362"/>
    <lineage>
        <taxon>Eukaryota</taxon>
        <taxon>Fungi</taxon>
        <taxon>Dikarya</taxon>
        <taxon>Basidiomycota</taxon>
        <taxon>Agaricomycotina</taxon>
        <taxon>Agaricomycetes</taxon>
        <taxon>Agaricomycetidae</taxon>
        <taxon>Agaricales</taxon>
        <taxon>Agaricineae</taxon>
        <taxon>Psathyrellaceae</taxon>
        <taxon>Candolleomyces</taxon>
    </lineage>
</organism>
<evidence type="ECO:0000313" key="2">
    <source>
        <dbReference type="Proteomes" id="UP000290288"/>
    </source>
</evidence>
<dbReference type="EMBL" id="SDEE01000241">
    <property type="protein sequence ID" value="RXW18778.1"/>
    <property type="molecule type" value="Genomic_DNA"/>
</dbReference>
<sequence length="395" mass="43736">MPRILSLSPTAIIPKPYPRRLHVPGGIVPKHELYLDLSSLEDKGWSGPGAPPPGFFDRPSTRADWLPSIREAIANHKDIDAVNIYRCNSAEWPSAELWKALSGARPTHLELNAGALEECNYAGLRDVETAWPLKSVYLSCCEGDGQWEGEGGEDGPQRFKPSFPARYANIENLVLHYALSSTLYFYPEGGANNLRSLTILENDFVTTFARTVSCNPLMLQTLRSITLGGQFYISAEKEDVEQMNNFFRNAKALVDIELVLNDAESFSSSLGPDAEGDGGDQTISTSPSPYLGLSDVLPASLTSVSLRGPANKVMLKDLDNWIRNAERAAWLPNLRTVALKLDLPNRLERAELDAAAQKELDAKVRKLFAVLARRDPAVQVMEPRPLKELEYPLEF</sequence>
<keyword evidence="2" id="KW-1185">Reference proteome</keyword>
<dbReference type="Proteomes" id="UP000290288">
    <property type="component" value="Unassembled WGS sequence"/>
</dbReference>
<protein>
    <submittedName>
        <fullName evidence="1">Uncharacterized protein</fullName>
    </submittedName>
</protein>
<proteinExistence type="predicted"/>
<comment type="caution">
    <text evidence="1">The sequence shown here is derived from an EMBL/GenBank/DDBJ whole genome shotgun (WGS) entry which is preliminary data.</text>
</comment>